<dbReference type="EMBL" id="PVWJ01000084">
    <property type="protein sequence ID" value="PSB01853.1"/>
    <property type="molecule type" value="Genomic_DNA"/>
</dbReference>
<keyword evidence="2" id="KW-1185">Reference proteome</keyword>
<dbReference type="OrthoDB" id="435943at2"/>
<accession>A0A2T1C149</accession>
<evidence type="ECO:0008006" key="3">
    <source>
        <dbReference type="Google" id="ProtNLM"/>
    </source>
</evidence>
<dbReference type="AlphaFoldDB" id="A0A2T1C149"/>
<organism evidence="1 2">
    <name type="scientific">Merismopedia glauca CCAP 1448/3</name>
    <dbReference type="NCBI Taxonomy" id="1296344"/>
    <lineage>
        <taxon>Bacteria</taxon>
        <taxon>Bacillati</taxon>
        <taxon>Cyanobacteriota</taxon>
        <taxon>Cyanophyceae</taxon>
        <taxon>Synechococcales</taxon>
        <taxon>Merismopediaceae</taxon>
        <taxon>Merismopedia</taxon>
    </lineage>
</organism>
<proteinExistence type="predicted"/>
<name>A0A2T1C149_9CYAN</name>
<comment type="caution">
    <text evidence="1">The sequence shown here is derived from an EMBL/GenBank/DDBJ whole genome shotgun (WGS) entry which is preliminary data.</text>
</comment>
<evidence type="ECO:0000313" key="2">
    <source>
        <dbReference type="Proteomes" id="UP000238762"/>
    </source>
</evidence>
<sequence>MNHWSIFLESLGTEYKLSPSVRQLLLFQFAKERKHMSVQEIKTELERYDINTERYDDHRKRLYEAFSETCSELTKVNRGKAQILWKWLEEVYPNWHKQHIPPTLDELWAYLWRSATEGSHIFGPITQKSLESLGGIGESREREKQPSEFPRLIKVGQSINLKVKPVSVAKIIILERNKTGNIYCLCPSYLGQENTLDKEPLVILEDFTMLEEPDELQLLMIVDPELPSFDWFPISEEKSLQIGCEQLQDIFSRTTLSAKVWRNTYKVIV</sequence>
<protein>
    <recommendedName>
        <fullName evidence="3">DUF4384 domain-containing protein</fullName>
    </recommendedName>
</protein>
<reference evidence="1 2" key="2">
    <citation type="submission" date="2018-03" db="EMBL/GenBank/DDBJ databases">
        <title>The ancient ancestry and fast evolution of plastids.</title>
        <authorList>
            <person name="Moore K.R."/>
            <person name="Magnabosco C."/>
            <person name="Momper L."/>
            <person name="Gold D.A."/>
            <person name="Bosak T."/>
            <person name="Fournier G.P."/>
        </authorList>
    </citation>
    <scope>NUCLEOTIDE SEQUENCE [LARGE SCALE GENOMIC DNA]</scope>
    <source>
        <strain evidence="1 2">CCAP 1448/3</strain>
    </source>
</reference>
<dbReference type="RefSeq" id="WP_106289681.1">
    <property type="nucleotide sequence ID" value="NZ_CAWNTC010000112.1"/>
</dbReference>
<gene>
    <name evidence="1" type="ORF">C7B64_16105</name>
</gene>
<evidence type="ECO:0000313" key="1">
    <source>
        <dbReference type="EMBL" id="PSB01853.1"/>
    </source>
</evidence>
<dbReference type="Proteomes" id="UP000238762">
    <property type="component" value="Unassembled WGS sequence"/>
</dbReference>
<reference evidence="1 2" key="1">
    <citation type="submission" date="2018-02" db="EMBL/GenBank/DDBJ databases">
        <authorList>
            <person name="Cohen D.B."/>
            <person name="Kent A.D."/>
        </authorList>
    </citation>
    <scope>NUCLEOTIDE SEQUENCE [LARGE SCALE GENOMIC DNA]</scope>
    <source>
        <strain evidence="1 2">CCAP 1448/3</strain>
    </source>
</reference>